<evidence type="ECO:0000256" key="1">
    <source>
        <dbReference type="SAM" id="Phobius"/>
    </source>
</evidence>
<dbReference type="InterPro" id="IPR003675">
    <property type="entry name" value="Rce1/LyrA-like_dom"/>
</dbReference>
<keyword evidence="3" id="KW-0645">Protease</keyword>
<feature type="transmembrane region" description="Helical" evidence="1">
    <location>
        <begin position="204"/>
        <end position="231"/>
    </location>
</feature>
<evidence type="ECO:0000313" key="4">
    <source>
        <dbReference type="Proteomes" id="UP000504882"/>
    </source>
</evidence>
<dbReference type="GO" id="GO:0008237">
    <property type="term" value="F:metallopeptidase activity"/>
    <property type="evidence" value="ECO:0007669"/>
    <property type="project" value="UniProtKB-KW"/>
</dbReference>
<dbReference type="Proteomes" id="UP000504882">
    <property type="component" value="Unassembled WGS sequence"/>
</dbReference>
<dbReference type="PANTHER" id="PTHR39430:SF1">
    <property type="entry name" value="PROTEASE"/>
    <property type="match status" value="1"/>
</dbReference>
<feature type="transmembrane region" description="Helical" evidence="1">
    <location>
        <begin position="100"/>
        <end position="123"/>
    </location>
</feature>
<feature type="transmembrane region" description="Helical" evidence="1">
    <location>
        <begin position="25"/>
        <end position="46"/>
    </location>
</feature>
<keyword evidence="1" id="KW-0812">Transmembrane</keyword>
<organism evidence="3 4">
    <name type="scientific">Occultella glacieicola</name>
    <dbReference type="NCBI Taxonomy" id="2518684"/>
    <lineage>
        <taxon>Bacteria</taxon>
        <taxon>Bacillati</taxon>
        <taxon>Actinomycetota</taxon>
        <taxon>Actinomycetes</taxon>
        <taxon>Micrococcales</taxon>
        <taxon>Ruaniaceae</taxon>
        <taxon>Occultella</taxon>
    </lineage>
</organism>
<dbReference type="PANTHER" id="PTHR39430">
    <property type="entry name" value="MEMBRANE-ASSOCIATED PROTEASE-RELATED"/>
    <property type="match status" value="1"/>
</dbReference>
<reference evidence="3 4" key="1">
    <citation type="submission" date="2019-03" db="EMBL/GenBank/DDBJ databases">
        <title>Genomic features of bacteria from cold environments.</title>
        <authorList>
            <person name="Shen L."/>
        </authorList>
    </citation>
    <scope>NUCLEOTIDE SEQUENCE [LARGE SCALE GENOMIC DNA]</scope>
    <source>
        <strain evidence="4">T3246-1</strain>
    </source>
</reference>
<proteinExistence type="predicted"/>
<evidence type="ECO:0000313" key="3">
    <source>
        <dbReference type="EMBL" id="TDE97340.1"/>
    </source>
</evidence>
<accession>A0ABY2E710</accession>
<comment type="caution">
    <text evidence="3">The sequence shown here is derived from an EMBL/GenBank/DDBJ whole genome shotgun (WGS) entry which is preliminary data.</text>
</comment>
<dbReference type="EMBL" id="SMNA01000002">
    <property type="protein sequence ID" value="TDE97340.1"/>
    <property type="molecule type" value="Genomic_DNA"/>
</dbReference>
<dbReference type="Pfam" id="PF02517">
    <property type="entry name" value="Rce1-like"/>
    <property type="match status" value="1"/>
</dbReference>
<feature type="transmembrane region" description="Helical" evidence="1">
    <location>
        <begin position="58"/>
        <end position="80"/>
    </location>
</feature>
<feature type="domain" description="CAAX prenyl protease 2/Lysostaphin resistance protein A-like" evidence="2">
    <location>
        <begin position="144"/>
        <end position="233"/>
    </location>
</feature>
<evidence type="ECO:0000259" key="2">
    <source>
        <dbReference type="Pfam" id="PF02517"/>
    </source>
</evidence>
<dbReference type="RefSeq" id="WP_133106266.1">
    <property type="nucleotide sequence ID" value="NZ_SMNA01000002.1"/>
</dbReference>
<keyword evidence="1" id="KW-1133">Transmembrane helix</keyword>
<gene>
    <name evidence="3" type="ORF">EXU48_03840</name>
</gene>
<keyword evidence="1" id="KW-0472">Membrane</keyword>
<name>A0ABY2E710_9MICO</name>
<protein>
    <submittedName>
        <fullName evidence="3">CPBP family intramembrane metalloprotease</fullName>
    </submittedName>
</protein>
<keyword evidence="3" id="KW-0482">Metalloprotease</keyword>
<feature type="transmembrane region" description="Helical" evidence="1">
    <location>
        <begin position="174"/>
        <end position="192"/>
    </location>
</feature>
<sequence>MSTDRTNTNTNTKASPAGVAGPVSFLARLAIAVGLLAGGLLLLVATAADGEPTEVRTLAVRTLGGIALSAAMFALVAILARRVDRRPLSDLGITGPRDGWRAFTTGVLAWLLPAAVVLAILALTGTTLALRGSPGEVATVIGLTAAAVLFSEAIPEELVFRGYVTSVLEERLRGWWIILVQATLFAAFAVVLRGFTGVADLSLFVGMGIGLGYLRLVTGSVWTSVGFHAAFQTVSQLLLTHDVVEFGGSPAMTVLALGIVPFAVGITLVAALATTRPGLFRRRRASADVSAR</sequence>
<keyword evidence="4" id="KW-1185">Reference proteome</keyword>
<keyword evidence="3" id="KW-0378">Hydrolase</keyword>
<feature type="transmembrane region" description="Helical" evidence="1">
    <location>
        <begin position="251"/>
        <end position="274"/>
    </location>
</feature>